<dbReference type="RefSeq" id="WP_210047782.1">
    <property type="nucleotide sequence ID" value="NZ_JAGINX010000001.1"/>
</dbReference>
<keyword evidence="4" id="KW-1185">Reference proteome</keyword>
<name>A0ABS4T063_9MICC</name>
<dbReference type="SUPFAM" id="SSF48452">
    <property type="entry name" value="TPR-like"/>
    <property type="match status" value="1"/>
</dbReference>
<dbReference type="InterPro" id="IPR011990">
    <property type="entry name" value="TPR-like_helical_dom_sf"/>
</dbReference>
<evidence type="ECO:0000256" key="2">
    <source>
        <dbReference type="SAM" id="MobiDB-lite"/>
    </source>
</evidence>
<evidence type="ECO:0000313" key="4">
    <source>
        <dbReference type="Proteomes" id="UP001519331"/>
    </source>
</evidence>
<reference evidence="3 4" key="1">
    <citation type="submission" date="2021-03" db="EMBL/GenBank/DDBJ databases">
        <title>Sequencing the genomes of 1000 actinobacteria strains.</title>
        <authorList>
            <person name="Klenk H.-P."/>
        </authorList>
    </citation>
    <scope>NUCLEOTIDE SEQUENCE [LARGE SCALE GENOMIC DNA]</scope>
    <source>
        <strain evidence="3 4">DSM 12544</strain>
    </source>
</reference>
<dbReference type="PROSITE" id="PS50005">
    <property type="entry name" value="TPR"/>
    <property type="match status" value="1"/>
</dbReference>
<dbReference type="Proteomes" id="UP001519331">
    <property type="component" value="Unassembled WGS sequence"/>
</dbReference>
<dbReference type="Pfam" id="PF14561">
    <property type="entry name" value="TPR_20"/>
    <property type="match status" value="1"/>
</dbReference>
<organism evidence="3 4">
    <name type="scientific">Nesterenkonia lacusekhoensis</name>
    <dbReference type="NCBI Taxonomy" id="150832"/>
    <lineage>
        <taxon>Bacteria</taxon>
        <taxon>Bacillati</taxon>
        <taxon>Actinomycetota</taxon>
        <taxon>Actinomycetes</taxon>
        <taxon>Micrococcales</taxon>
        <taxon>Micrococcaceae</taxon>
        <taxon>Nesterenkonia</taxon>
    </lineage>
</organism>
<dbReference type="Gene3D" id="1.25.40.10">
    <property type="entry name" value="Tetratricopeptide repeat domain"/>
    <property type="match status" value="1"/>
</dbReference>
<evidence type="ECO:0000256" key="1">
    <source>
        <dbReference type="PROSITE-ProRule" id="PRU00339"/>
    </source>
</evidence>
<accession>A0ABS4T063</accession>
<feature type="region of interest" description="Disordered" evidence="2">
    <location>
        <begin position="108"/>
        <end position="132"/>
    </location>
</feature>
<dbReference type="InterPro" id="IPR019734">
    <property type="entry name" value="TPR_rpt"/>
</dbReference>
<dbReference type="SMART" id="SM00028">
    <property type="entry name" value="TPR"/>
    <property type="match status" value="1"/>
</dbReference>
<evidence type="ECO:0000313" key="3">
    <source>
        <dbReference type="EMBL" id="MBP2317540.1"/>
    </source>
</evidence>
<comment type="caution">
    <text evidence="3">The sequence shown here is derived from an EMBL/GenBank/DDBJ whole genome shotgun (WGS) entry which is preliminary data.</text>
</comment>
<dbReference type="EMBL" id="JAGINX010000001">
    <property type="protein sequence ID" value="MBP2317540.1"/>
    <property type="molecule type" value="Genomic_DNA"/>
</dbReference>
<gene>
    <name evidence="3" type="ORF">JOF45_000559</name>
</gene>
<sequence>MSAGPHVTQDWIVGLTVTSESAAEDSAQAPSIQHLEEASAADPADLEALKALAEAYRISGDFDAALDTWEKVLTVNPTYQRGLSRLVAVGARGSMDWPRIWRSVRELEPPEEGQLALPEPHTAPTAGCPLRR</sequence>
<keyword evidence="1" id="KW-0802">TPR repeat</keyword>
<feature type="repeat" description="TPR" evidence="1">
    <location>
        <begin position="46"/>
        <end position="79"/>
    </location>
</feature>
<protein>
    <submittedName>
        <fullName evidence="3">Tetratricopeptide (TPR) repeat protein</fullName>
    </submittedName>
</protein>
<proteinExistence type="predicted"/>